<protein>
    <submittedName>
        <fullName evidence="1">Uncharacterized protein</fullName>
    </submittedName>
</protein>
<sequence length="416" mass="44791">LPSTTPRLIDPPPCGRYPNRFYRARRGPGTELRDVVVVVMVAHDVTLERLGQVLPDVPADDVDAAAAAITRGDVDGRIVDGALTERFVANVSDGGHARLIVALMRHLERVLERSPEDSDRLTMLISQAWSSACLAKESTRGIAERLARIVAMAPDRVRLAVRFRGLHLLQAMLVEDIAQVGTVLGGLPKDMRLSLLANLCVATDPRPTFRQRLWDCVRSQFRDIVAPSVPEQEACEVVAFFVKEARGADRENVVSPVLIQTGTWRCLCGLSSDALTAPAYSAVIACVSRSPSLAAYYGRAVRVPARVSTPEQVAILVAVSLMSPSPDPLWHSAAKSAWVSLLSTAHVSPGPSITVLEHVSSIAGFTSSVYGDDLRALKDALGTSVIDVEDGPKAKAVARLRPAIRKALKPANVKSD</sequence>
<proteinExistence type="predicted"/>
<reference evidence="1 2" key="1">
    <citation type="submission" date="2015-02" db="EMBL/GenBank/DDBJ databases">
        <authorList>
            <person name="Chooi Y.-H."/>
        </authorList>
    </citation>
    <scope>NUCLEOTIDE SEQUENCE [LARGE SCALE GENOMIC DNA]</scope>
    <source>
        <strain evidence="1">E3</strain>
    </source>
</reference>
<dbReference type="AlphaFoldDB" id="A0A0G4IGU1"/>
<evidence type="ECO:0000313" key="2">
    <source>
        <dbReference type="Proteomes" id="UP000039324"/>
    </source>
</evidence>
<accession>A0A0G4IGU1</accession>
<name>A0A0G4IGU1_PLABS</name>
<organism evidence="1 2">
    <name type="scientific">Plasmodiophora brassicae</name>
    <name type="common">Clubroot disease agent</name>
    <dbReference type="NCBI Taxonomy" id="37360"/>
    <lineage>
        <taxon>Eukaryota</taxon>
        <taxon>Sar</taxon>
        <taxon>Rhizaria</taxon>
        <taxon>Endomyxa</taxon>
        <taxon>Phytomyxea</taxon>
        <taxon>Plasmodiophorida</taxon>
        <taxon>Plasmodiophoridae</taxon>
        <taxon>Plasmodiophora</taxon>
    </lineage>
</organism>
<keyword evidence="2" id="KW-1185">Reference proteome</keyword>
<evidence type="ECO:0000313" key="1">
    <source>
        <dbReference type="EMBL" id="CEO94436.1"/>
    </source>
</evidence>
<feature type="non-terminal residue" evidence="1">
    <location>
        <position position="1"/>
    </location>
</feature>
<dbReference type="Proteomes" id="UP000039324">
    <property type="component" value="Unassembled WGS sequence"/>
</dbReference>
<gene>
    <name evidence="1" type="ORF">PBRA_000220</name>
</gene>
<dbReference type="EMBL" id="CDSF01000001">
    <property type="protein sequence ID" value="CEO94436.1"/>
    <property type="molecule type" value="Genomic_DNA"/>
</dbReference>